<gene>
    <name evidence="5" type="ORF">OMP38_01585</name>
</gene>
<dbReference type="FunFam" id="3.40.109.10:FF:000001">
    <property type="entry name" value="Nitroreductase family"/>
    <property type="match status" value="1"/>
</dbReference>
<evidence type="ECO:0000259" key="4">
    <source>
        <dbReference type="Pfam" id="PF00881"/>
    </source>
</evidence>
<keyword evidence="6" id="KW-1185">Reference proteome</keyword>
<dbReference type="Pfam" id="PF00881">
    <property type="entry name" value="Nitroreductase"/>
    <property type="match status" value="1"/>
</dbReference>
<comment type="subcellular location">
    <subcellularLocation>
        <location evidence="1">Cytoplasm</location>
    </subcellularLocation>
</comment>
<name>A0A9X4KDN0_9BACL</name>
<dbReference type="PANTHER" id="PTHR43035:SF1">
    <property type="entry name" value="FATTY ACID REPRESSION MUTANT PROTEIN 2-RELATED"/>
    <property type="match status" value="1"/>
</dbReference>
<dbReference type="InterPro" id="IPR033877">
    <property type="entry name" value="Frm2/Hbn1"/>
</dbReference>
<evidence type="ECO:0000256" key="3">
    <source>
        <dbReference type="ARBA" id="ARBA00023002"/>
    </source>
</evidence>
<accession>A0A9X4KDN0</accession>
<dbReference type="Proteomes" id="UP001153387">
    <property type="component" value="Unassembled WGS sequence"/>
</dbReference>
<evidence type="ECO:0000313" key="5">
    <source>
        <dbReference type="EMBL" id="MDG0789684.1"/>
    </source>
</evidence>
<dbReference type="RefSeq" id="WP_277563595.1">
    <property type="nucleotide sequence ID" value="NZ_JAPDHZ010000002.1"/>
</dbReference>
<dbReference type="CDD" id="cd02140">
    <property type="entry name" value="Frm2-like"/>
    <property type="match status" value="1"/>
</dbReference>
<evidence type="ECO:0000256" key="2">
    <source>
        <dbReference type="ARBA" id="ARBA00022490"/>
    </source>
</evidence>
<sequence length="206" mass="23657">MTMDTSVRDHFLAAVRQRRSFYGISDEAVVPDERIEEIIKEAVKHTPSSFNSQSARIVLLLKQEHKKFWNITTETLRKIVADPEQFKATQEKMNAFAAGYGTVLFFEDQTVIEGLQQQFASYKDNFPKWSAHSSGMHQFVVWTALETEGFGASLQHYNPLVDEEVKRTWGLPDSWSLIAQMPFGKPVAQPGEKTFKPLEERIKIFK</sequence>
<dbReference type="GO" id="GO:0005737">
    <property type="term" value="C:cytoplasm"/>
    <property type="evidence" value="ECO:0007669"/>
    <property type="project" value="UniProtKB-SubCell"/>
</dbReference>
<organism evidence="5 6">
    <name type="scientific">Cohnella ginsengisoli</name>
    <dbReference type="NCBI Taxonomy" id="425004"/>
    <lineage>
        <taxon>Bacteria</taxon>
        <taxon>Bacillati</taxon>
        <taxon>Bacillota</taxon>
        <taxon>Bacilli</taxon>
        <taxon>Bacillales</taxon>
        <taxon>Paenibacillaceae</taxon>
        <taxon>Cohnella</taxon>
    </lineage>
</organism>
<comment type="caution">
    <text evidence="5">The sequence shown here is derived from an EMBL/GenBank/DDBJ whole genome shotgun (WGS) entry which is preliminary data.</text>
</comment>
<dbReference type="GO" id="GO:0016491">
    <property type="term" value="F:oxidoreductase activity"/>
    <property type="evidence" value="ECO:0007669"/>
    <property type="project" value="UniProtKB-KW"/>
</dbReference>
<evidence type="ECO:0000313" key="6">
    <source>
        <dbReference type="Proteomes" id="UP001153387"/>
    </source>
</evidence>
<proteinExistence type="predicted"/>
<dbReference type="EMBL" id="JAPDHZ010000002">
    <property type="protein sequence ID" value="MDG0789684.1"/>
    <property type="molecule type" value="Genomic_DNA"/>
</dbReference>
<protein>
    <submittedName>
        <fullName evidence="5">Nitroreductase family protein</fullName>
    </submittedName>
</protein>
<dbReference type="SUPFAM" id="SSF55469">
    <property type="entry name" value="FMN-dependent nitroreductase-like"/>
    <property type="match status" value="1"/>
</dbReference>
<dbReference type="Gene3D" id="3.40.109.10">
    <property type="entry name" value="NADH Oxidase"/>
    <property type="match status" value="1"/>
</dbReference>
<keyword evidence="3" id="KW-0560">Oxidoreductase</keyword>
<dbReference type="PANTHER" id="PTHR43035">
    <property type="entry name" value="FATTY ACID REPRESSION MUTANT PROTEIN 2-RELATED"/>
    <property type="match status" value="1"/>
</dbReference>
<dbReference type="AlphaFoldDB" id="A0A9X4KDN0"/>
<evidence type="ECO:0000256" key="1">
    <source>
        <dbReference type="ARBA" id="ARBA00004496"/>
    </source>
</evidence>
<dbReference type="InterPro" id="IPR029479">
    <property type="entry name" value="Nitroreductase"/>
</dbReference>
<dbReference type="InterPro" id="IPR000415">
    <property type="entry name" value="Nitroreductase-like"/>
</dbReference>
<keyword evidence="2" id="KW-0963">Cytoplasm</keyword>
<dbReference type="GO" id="GO:0034599">
    <property type="term" value="P:cellular response to oxidative stress"/>
    <property type="evidence" value="ECO:0007669"/>
    <property type="project" value="InterPro"/>
</dbReference>
<reference evidence="5 6" key="1">
    <citation type="submission" date="2022-10" db="EMBL/GenBank/DDBJ databases">
        <title>Comparative genomic analysis of Cohnella hashimotonis sp. nov., isolated from the International Space Station.</title>
        <authorList>
            <person name="Simpson A."/>
            <person name="Venkateswaran K."/>
        </authorList>
    </citation>
    <scope>NUCLEOTIDE SEQUENCE [LARGE SCALE GENOMIC DNA]</scope>
    <source>
        <strain evidence="5 6">DSM 18997</strain>
    </source>
</reference>
<feature type="domain" description="Nitroreductase" evidence="4">
    <location>
        <begin position="15"/>
        <end position="185"/>
    </location>
</feature>